<evidence type="ECO:0008006" key="4">
    <source>
        <dbReference type="Google" id="ProtNLM"/>
    </source>
</evidence>
<reference evidence="3" key="1">
    <citation type="submission" date="2017-04" db="EMBL/GenBank/DDBJ databases">
        <authorList>
            <person name="Varghese N."/>
            <person name="Submissions S."/>
        </authorList>
    </citation>
    <scope>NUCLEOTIDE SEQUENCE [LARGE SCALE GENOMIC DNA]</scope>
    <source>
        <strain evidence="3">DSM 21164</strain>
    </source>
</reference>
<dbReference type="Proteomes" id="UP000192360">
    <property type="component" value="Unassembled WGS sequence"/>
</dbReference>
<evidence type="ECO:0000256" key="1">
    <source>
        <dbReference type="SAM" id="MobiDB-lite"/>
    </source>
</evidence>
<proteinExistence type="predicted"/>
<dbReference type="PANTHER" id="PTHR10199:SF119">
    <property type="entry name" value="RE20510P"/>
    <property type="match status" value="1"/>
</dbReference>
<dbReference type="EMBL" id="FWXO01000001">
    <property type="protein sequence ID" value="SMC31406.1"/>
    <property type="molecule type" value="Genomic_DNA"/>
</dbReference>
<dbReference type="GO" id="GO:0005509">
    <property type="term" value="F:calcium ion binding"/>
    <property type="evidence" value="ECO:0007669"/>
    <property type="project" value="InterPro"/>
</dbReference>
<dbReference type="InterPro" id="IPR028974">
    <property type="entry name" value="TSP_type-3_rpt"/>
</dbReference>
<accession>A0A1W1Y5G5</accession>
<name>A0A1W1Y5G5_9FLAO</name>
<dbReference type="STRING" id="504486.SAMN05660703_0011"/>
<protein>
    <recommendedName>
        <fullName evidence="4">Thrombospondin type 3 repeat-containing protein</fullName>
    </recommendedName>
</protein>
<keyword evidence="3" id="KW-1185">Reference proteome</keyword>
<evidence type="ECO:0000313" key="2">
    <source>
        <dbReference type="EMBL" id="SMC31406.1"/>
    </source>
</evidence>
<sequence>MDIFTFNEYKSSSKIKVSFGLLILFFLFTSFSNKADTVDFSFSFYYTDTDGDKVPNSKDIDDDGDGIIDTNEGYHATAPRDTDKDGIPDYLDIDSDNDGILDNVEAQTSTGYIAPSGKDVDGNGLDDAYEVSPGSCGGLMPIDTDNDGKPDYLDIDSDNDGILDNVESQGDSNYIHPCTFDNNGNGLDDAYENGSTIGITPVDTDGDTKPDFRDLDSDNDGILDNVEAQTTSEFKAPCGMDSDGNGLDDHYETTPGSGEGITPVDTDGDQTPDFRDLDSDNDSCSDTMEAGFIDAFLVENRDGRLGSLVPPTVNSMGKVVSGENGQGYTAPLDSNSNGILDFREASNKNACDNTIEIVDDTATTEEN</sequence>
<dbReference type="SUPFAM" id="SSF103647">
    <property type="entry name" value="TSP type-3 repeat"/>
    <property type="match status" value="2"/>
</dbReference>
<evidence type="ECO:0000313" key="3">
    <source>
        <dbReference type="Proteomes" id="UP000192360"/>
    </source>
</evidence>
<dbReference type="AlphaFoldDB" id="A0A1W1Y5G5"/>
<dbReference type="Gene3D" id="4.10.1080.10">
    <property type="entry name" value="TSP type-3 repeat"/>
    <property type="match status" value="1"/>
</dbReference>
<feature type="non-terminal residue" evidence="2">
    <location>
        <position position="367"/>
    </location>
</feature>
<gene>
    <name evidence="2" type="ORF">SAMN05660703_0011</name>
</gene>
<organism evidence="2 3">
    <name type="scientific">Cellulophaga tyrosinoxydans</name>
    <dbReference type="NCBI Taxonomy" id="504486"/>
    <lineage>
        <taxon>Bacteria</taxon>
        <taxon>Pseudomonadati</taxon>
        <taxon>Bacteroidota</taxon>
        <taxon>Flavobacteriia</taxon>
        <taxon>Flavobacteriales</taxon>
        <taxon>Flavobacteriaceae</taxon>
        <taxon>Cellulophaga</taxon>
    </lineage>
</organism>
<dbReference type="PANTHER" id="PTHR10199">
    <property type="entry name" value="THROMBOSPONDIN"/>
    <property type="match status" value="1"/>
</dbReference>
<feature type="region of interest" description="Disordered" evidence="1">
    <location>
        <begin position="235"/>
        <end position="267"/>
    </location>
</feature>